<feature type="region of interest" description="Disordered" evidence="1">
    <location>
        <begin position="1"/>
        <end position="34"/>
    </location>
</feature>
<name>A0AA37WUE8_9HYPH</name>
<accession>A0AA37WUE8</accession>
<evidence type="ECO:0000256" key="2">
    <source>
        <dbReference type="SAM" id="Phobius"/>
    </source>
</evidence>
<dbReference type="Proteomes" id="UP001157440">
    <property type="component" value="Unassembled WGS sequence"/>
</dbReference>
<proteinExistence type="predicted"/>
<comment type="caution">
    <text evidence="3">The sequence shown here is derived from an EMBL/GenBank/DDBJ whole genome shotgun (WGS) entry which is preliminary data.</text>
</comment>
<protein>
    <submittedName>
        <fullName evidence="3">Uncharacterized protein</fullName>
    </submittedName>
</protein>
<dbReference type="RefSeq" id="WP_238198740.1">
    <property type="nucleotide sequence ID" value="NZ_BPQZ01000026.1"/>
</dbReference>
<evidence type="ECO:0000256" key="1">
    <source>
        <dbReference type="SAM" id="MobiDB-lite"/>
    </source>
</evidence>
<feature type="transmembrane region" description="Helical" evidence="2">
    <location>
        <begin position="41"/>
        <end position="63"/>
    </location>
</feature>
<keyword evidence="2" id="KW-0812">Transmembrane</keyword>
<dbReference type="EMBL" id="BSPL01000020">
    <property type="protein sequence ID" value="GLS72192.1"/>
    <property type="molecule type" value="Genomic_DNA"/>
</dbReference>
<evidence type="ECO:0000313" key="4">
    <source>
        <dbReference type="Proteomes" id="UP001157440"/>
    </source>
</evidence>
<keyword evidence="2" id="KW-1133">Transmembrane helix</keyword>
<feature type="compositionally biased region" description="Basic and acidic residues" evidence="1">
    <location>
        <begin position="1"/>
        <end position="20"/>
    </location>
</feature>
<keyword evidence="2" id="KW-0472">Membrane</keyword>
<sequence length="110" mass="12055">MYRRDREIDAPPLHPDRYEWDASEPDWTAGRDGPRPARKGVFSRLGALLKFATLALPVAFFLYGSLADCSGRPAAGWLGLVGAGACARSELLGSVLSMQDNFAFLKRLID</sequence>
<reference evidence="4" key="1">
    <citation type="journal article" date="2019" name="Int. J. Syst. Evol. Microbiol.">
        <title>The Global Catalogue of Microorganisms (GCM) 10K type strain sequencing project: providing services to taxonomists for standard genome sequencing and annotation.</title>
        <authorList>
            <consortium name="The Broad Institute Genomics Platform"/>
            <consortium name="The Broad Institute Genome Sequencing Center for Infectious Disease"/>
            <person name="Wu L."/>
            <person name="Ma J."/>
        </authorList>
    </citation>
    <scope>NUCLEOTIDE SEQUENCE [LARGE SCALE GENOMIC DNA]</scope>
    <source>
        <strain evidence="4">NBRC 103632</strain>
    </source>
</reference>
<gene>
    <name evidence="3" type="ORF">GCM10007890_42050</name>
</gene>
<organism evidence="3 4">
    <name type="scientific">Methylobacterium tardum</name>
    <dbReference type="NCBI Taxonomy" id="374432"/>
    <lineage>
        <taxon>Bacteria</taxon>
        <taxon>Pseudomonadati</taxon>
        <taxon>Pseudomonadota</taxon>
        <taxon>Alphaproteobacteria</taxon>
        <taxon>Hyphomicrobiales</taxon>
        <taxon>Methylobacteriaceae</taxon>
        <taxon>Methylobacterium</taxon>
    </lineage>
</organism>
<dbReference type="AlphaFoldDB" id="A0AA37WUE8"/>
<evidence type="ECO:0000313" key="3">
    <source>
        <dbReference type="EMBL" id="GLS72192.1"/>
    </source>
</evidence>
<keyword evidence="4" id="KW-1185">Reference proteome</keyword>